<feature type="compositionally biased region" description="Basic and acidic residues" evidence="1">
    <location>
        <begin position="1"/>
        <end position="14"/>
    </location>
</feature>
<dbReference type="InterPro" id="IPR003165">
    <property type="entry name" value="Piwi"/>
</dbReference>
<evidence type="ECO:0000259" key="2">
    <source>
        <dbReference type="PROSITE" id="PS50822"/>
    </source>
</evidence>
<feature type="compositionally biased region" description="Gly residues" evidence="1">
    <location>
        <begin position="45"/>
        <end position="65"/>
    </location>
</feature>
<feature type="domain" description="Piwi" evidence="2">
    <location>
        <begin position="832"/>
        <end position="1182"/>
    </location>
</feature>
<dbReference type="InterPro" id="IPR036085">
    <property type="entry name" value="PAZ_dom_sf"/>
</dbReference>
<organism evidence="3 4">
    <name type="scientific">Chaetoceros tenuissimus</name>
    <dbReference type="NCBI Taxonomy" id="426638"/>
    <lineage>
        <taxon>Eukaryota</taxon>
        <taxon>Sar</taxon>
        <taxon>Stramenopiles</taxon>
        <taxon>Ochrophyta</taxon>
        <taxon>Bacillariophyta</taxon>
        <taxon>Coscinodiscophyceae</taxon>
        <taxon>Chaetocerotophycidae</taxon>
        <taxon>Chaetocerotales</taxon>
        <taxon>Chaetocerotaceae</taxon>
        <taxon>Chaetoceros</taxon>
    </lineage>
</organism>
<accession>A0AAD3DCL6</accession>
<dbReference type="Gene3D" id="3.40.50.2300">
    <property type="match status" value="2"/>
</dbReference>
<feature type="region of interest" description="Disordered" evidence="1">
    <location>
        <begin position="1"/>
        <end position="74"/>
    </location>
</feature>
<gene>
    <name evidence="3" type="ORF">CTEN210_18465</name>
</gene>
<feature type="compositionally biased region" description="Basic and acidic residues" evidence="1">
    <location>
        <begin position="29"/>
        <end position="44"/>
    </location>
</feature>
<dbReference type="Gene3D" id="2.170.260.10">
    <property type="entry name" value="paz domain"/>
    <property type="match status" value="1"/>
</dbReference>
<dbReference type="InterPro" id="IPR036397">
    <property type="entry name" value="RNaseH_sf"/>
</dbReference>
<dbReference type="SUPFAM" id="SSF101690">
    <property type="entry name" value="PAZ domain"/>
    <property type="match status" value="1"/>
</dbReference>
<evidence type="ECO:0000313" key="4">
    <source>
        <dbReference type="Proteomes" id="UP001054902"/>
    </source>
</evidence>
<protein>
    <recommendedName>
        <fullName evidence="2">Piwi domain-containing protein</fullName>
    </recommendedName>
</protein>
<dbReference type="PROSITE" id="PS50822">
    <property type="entry name" value="PIWI"/>
    <property type="match status" value="1"/>
</dbReference>
<dbReference type="PANTHER" id="PTHR22891">
    <property type="entry name" value="EUKARYOTIC TRANSLATION INITIATION FACTOR 2C"/>
    <property type="match status" value="1"/>
</dbReference>
<dbReference type="GO" id="GO:0003676">
    <property type="term" value="F:nucleic acid binding"/>
    <property type="evidence" value="ECO:0007669"/>
    <property type="project" value="InterPro"/>
</dbReference>
<evidence type="ECO:0000313" key="3">
    <source>
        <dbReference type="EMBL" id="GFH61989.1"/>
    </source>
</evidence>
<dbReference type="AlphaFoldDB" id="A0AAD3DCL6"/>
<proteinExistence type="predicted"/>
<dbReference type="Proteomes" id="UP001054902">
    <property type="component" value="Unassembled WGS sequence"/>
</dbReference>
<reference evidence="3 4" key="1">
    <citation type="journal article" date="2021" name="Sci. Rep.">
        <title>The genome of the diatom Chaetoceros tenuissimus carries an ancient integrated fragment of an extant virus.</title>
        <authorList>
            <person name="Hongo Y."/>
            <person name="Kimura K."/>
            <person name="Takaki Y."/>
            <person name="Yoshida Y."/>
            <person name="Baba S."/>
            <person name="Kobayashi G."/>
            <person name="Nagasaki K."/>
            <person name="Hano T."/>
            <person name="Tomaru Y."/>
        </authorList>
    </citation>
    <scope>NUCLEOTIDE SEQUENCE [LARGE SCALE GENOMIC DNA]</scope>
    <source>
        <strain evidence="3 4">NIES-3715</strain>
    </source>
</reference>
<dbReference type="InterPro" id="IPR012337">
    <property type="entry name" value="RNaseH-like_sf"/>
</dbReference>
<dbReference type="EMBL" id="BLLK01000075">
    <property type="protein sequence ID" value="GFH61989.1"/>
    <property type="molecule type" value="Genomic_DNA"/>
</dbReference>
<name>A0AAD3DCL6_9STRA</name>
<comment type="caution">
    <text evidence="3">The sequence shown here is derived from an EMBL/GenBank/DDBJ whole genome shotgun (WGS) entry which is preliminary data.</text>
</comment>
<sequence>MSYHRDYDRGRDRGGGYGDRGYGGGGYGGDRDRSRSRDYFDRGGRGGGRFGGGRGGGRGGRGGRGPPRPVDSTSVITNCFETTFRNDKIEIFEFEIRIFKAKKQKDEKFKPLKDGNGNFIYEKGKQILKQDEGSNRKFEVESGEFSRKILLKLCDTFWQNRIFVVTDGFSKAYSPTKLFDEARRDYHIIVKEDCAEDAEYAERVRNAHFLIEFRKVGRDGRITYYPKQLGDLIQVRTFMSVLYRSALESSGMKLYGKSPRVVHLPADSQTEFIKSRKLMDLLRTEQKYRPSIGIVDLFRASADGASATGRLFLNLDQAVEFRMRGTFPGVRNDWIPLLQTSNGRCSIADVPISDPHRPIVDQDLQNRIKLALLKLTINVKYEVPIPNGAAERLKQKFPDRAEDWINNRLSRSYGLQVRHNRRMPARGEQPKPGKSKRVEEGEEELPSKGLDKNVIWNPTDPNEYSFMFGPKGEAKRLVTVPEYFRARWGLTLQYPNMPLIYTGKQEWFPIEFLYQGEAPLKENVQRPKNVQSVLAENDEIAGHIRIQHLSSLYRYIHKQLQRNGLGISHVLEQYGIDISNNPKTVEAKVLPLPRVFFGSQEVSVGNGSWNLLNVNFTRPADLGAFAIADFSGRRAGSNFISEFLPVARKHGMATPLEDNINLSNIVEESRVSRGGLTVSTMEDTVSTAIEKAHFYFTGPYLRRMYDTYKVGINGKVQSPDARDGIFDTECVLVPGVEENSVGVILRRNACFSTHKLSNGVNARLMYRHGRRDYDPFDVRLMNHEVQVSDNNVWRSVRNVDTVFMTEDGREYNDANATPSLEVHIDFVQVLSILFVILPEQSTSDYGIAKLLSHFHYGIPSQCLVAEKFLKQRQKGQYCSNIAIKVNAKLANCSNRATTWTCMPTSSNQFQPDTAPRDKHGPTWIREVDTIVIGLSMSNMRQGDEHVSIVAVSATLDHNCIRMAQDFCVCSKEKVIDREVVAYLVQSMLTMYYHSNDYAVPKRILVYRDGVSDELCYDVLLNEVPGIRSGFKKFCHLIRRDIDIPPITLVVCQTGNSLKVVPADERNGVGRGGKNVHTGTCIDTDIISAPLDIGDESKGEEQNMKSYGGYDFVLVAQGSGKGTSKPVQYKCILNENAIANTYGGSPLTRDFLERATFELSYLYSTATKAVRLVSVLKYSTRLAETFHKYCGQVFHTLVARPLDSMRANTDDSIGFVRAKDIFTLPDEESSFSLLKAFTASLPTENGTLYAPGSHLAA</sequence>
<dbReference type="SUPFAM" id="SSF53098">
    <property type="entry name" value="Ribonuclease H-like"/>
    <property type="match status" value="1"/>
</dbReference>
<dbReference type="Gene3D" id="3.30.420.10">
    <property type="entry name" value="Ribonuclease H-like superfamily/Ribonuclease H"/>
    <property type="match status" value="1"/>
</dbReference>
<dbReference type="Pfam" id="PF02171">
    <property type="entry name" value="Piwi"/>
    <property type="match status" value="1"/>
</dbReference>
<feature type="compositionally biased region" description="Gly residues" evidence="1">
    <location>
        <begin position="15"/>
        <end position="28"/>
    </location>
</feature>
<dbReference type="SMART" id="SM00950">
    <property type="entry name" value="Piwi"/>
    <property type="match status" value="1"/>
</dbReference>
<keyword evidence="4" id="KW-1185">Reference proteome</keyword>
<evidence type="ECO:0000256" key="1">
    <source>
        <dbReference type="SAM" id="MobiDB-lite"/>
    </source>
</evidence>
<feature type="region of interest" description="Disordered" evidence="1">
    <location>
        <begin position="416"/>
        <end position="453"/>
    </location>
</feature>
<feature type="compositionally biased region" description="Basic and acidic residues" evidence="1">
    <location>
        <begin position="428"/>
        <end position="451"/>
    </location>
</feature>